<dbReference type="CDD" id="cd09871">
    <property type="entry name" value="PIN_MtVapC28-VapC30-like"/>
    <property type="match status" value="1"/>
</dbReference>
<protein>
    <recommendedName>
        <fullName evidence="8">Ribonuclease VapC</fullName>
        <shortName evidence="8">RNase VapC</shortName>
        <ecNumber evidence="8">3.1.-.-</ecNumber>
    </recommendedName>
    <alternativeName>
        <fullName evidence="8">Toxin VapC</fullName>
    </alternativeName>
</protein>
<dbReference type="OrthoDB" id="32625at2"/>
<evidence type="ECO:0000313" key="10">
    <source>
        <dbReference type="EMBL" id="TNC14256.1"/>
    </source>
</evidence>
<comment type="function">
    <text evidence="8">Toxic component of a toxin-antitoxin (TA) system. An RNase.</text>
</comment>
<dbReference type="Proteomes" id="UP000305267">
    <property type="component" value="Unassembled WGS sequence"/>
</dbReference>
<evidence type="ECO:0000313" key="11">
    <source>
        <dbReference type="Proteomes" id="UP000305267"/>
    </source>
</evidence>
<keyword evidence="3 8" id="KW-0540">Nuclease</keyword>
<keyword evidence="6 8" id="KW-0460">Magnesium</keyword>
<evidence type="ECO:0000256" key="1">
    <source>
        <dbReference type="ARBA" id="ARBA00001946"/>
    </source>
</evidence>
<dbReference type="PANTHER" id="PTHR33653:SF1">
    <property type="entry name" value="RIBONUCLEASE VAPC2"/>
    <property type="match status" value="1"/>
</dbReference>
<comment type="caution">
    <text evidence="10">The sequence shown here is derived from an EMBL/GenBank/DDBJ whole genome shotgun (WGS) entry which is preliminary data.</text>
</comment>
<gene>
    <name evidence="8" type="primary">vapC</name>
    <name evidence="10" type="ORF">FF100_08760</name>
</gene>
<keyword evidence="4 8" id="KW-0479">Metal-binding</keyword>
<dbReference type="GO" id="GO:0000287">
    <property type="term" value="F:magnesium ion binding"/>
    <property type="evidence" value="ECO:0007669"/>
    <property type="project" value="UniProtKB-UniRule"/>
</dbReference>
<organism evidence="10 11">
    <name type="scientific">Methylobacterium terricola</name>
    <dbReference type="NCBI Taxonomy" id="2583531"/>
    <lineage>
        <taxon>Bacteria</taxon>
        <taxon>Pseudomonadati</taxon>
        <taxon>Pseudomonadota</taxon>
        <taxon>Alphaproteobacteria</taxon>
        <taxon>Hyphomicrobiales</taxon>
        <taxon>Methylobacteriaceae</taxon>
        <taxon>Methylobacterium</taxon>
    </lineage>
</organism>
<dbReference type="EC" id="3.1.-.-" evidence="8"/>
<evidence type="ECO:0000256" key="3">
    <source>
        <dbReference type="ARBA" id="ARBA00022722"/>
    </source>
</evidence>
<dbReference type="HAMAP" id="MF_00265">
    <property type="entry name" value="VapC_Nob1"/>
    <property type="match status" value="1"/>
</dbReference>
<keyword evidence="2 8" id="KW-1277">Toxin-antitoxin system</keyword>
<keyword evidence="8" id="KW-0800">Toxin</keyword>
<dbReference type="EMBL" id="VDDA01000003">
    <property type="protein sequence ID" value="TNC14256.1"/>
    <property type="molecule type" value="Genomic_DNA"/>
</dbReference>
<keyword evidence="11" id="KW-1185">Reference proteome</keyword>
<evidence type="ECO:0000256" key="8">
    <source>
        <dbReference type="HAMAP-Rule" id="MF_00265"/>
    </source>
</evidence>
<dbReference type="GO" id="GO:0004540">
    <property type="term" value="F:RNA nuclease activity"/>
    <property type="evidence" value="ECO:0007669"/>
    <property type="project" value="InterPro"/>
</dbReference>
<evidence type="ECO:0000259" key="9">
    <source>
        <dbReference type="Pfam" id="PF01850"/>
    </source>
</evidence>
<evidence type="ECO:0000256" key="4">
    <source>
        <dbReference type="ARBA" id="ARBA00022723"/>
    </source>
</evidence>
<evidence type="ECO:0000256" key="2">
    <source>
        <dbReference type="ARBA" id="ARBA00022649"/>
    </source>
</evidence>
<feature type="domain" description="PIN" evidence="9">
    <location>
        <begin position="82"/>
        <end position="209"/>
    </location>
</feature>
<dbReference type="AlphaFoldDB" id="A0A5C4LLY3"/>
<dbReference type="InterPro" id="IPR022907">
    <property type="entry name" value="VapC_family"/>
</dbReference>
<dbReference type="InterPro" id="IPR050556">
    <property type="entry name" value="Type_II_TA_system_RNase"/>
</dbReference>
<dbReference type="RefSeq" id="WP_139035182.1">
    <property type="nucleotide sequence ID" value="NZ_VDDA01000003.1"/>
</dbReference>
<sequence>MTTVLNVRNPRAHALTSEIAQRRNIGITEAVIQALEHELERERSSTPLALRLAALADRAFEGRSQLPARHRDGSRRDVDALMFIDTSAFVAIFCKEPEAGIFATCIERAQRRSTSPMVRLEACTVLASRLDRDPLDVQADFDEFLAEAGITIVPISDSIGRIAVEAFQLYGKGRGHPAQLNLADCLSYACARADRDTILFKGRDFGHADLKTAL</sequence>
<evidence type="ECO:0000256" key="5">
    <source>
        <dbReference type="ARBA" id="ARBA00022801"/>
    </source>
</evidence>
<reference evidence="10 11" key="1">
    <citation type="submission" date="2019-06" db="EMBL/GenBank/DDBJ databases">
        <title>Genome of Methylobacterium sp. 17Sr1-39.</title>
        <authorList>
            <person name="Seo T."/>
        </authorList>
    </citation>
    <scope>NUCLEOTIDE SEQUENCE [LARGE SCALE GENOMIC DNA]</scope>
    <source>
        <strain evidence="10 11">17Sr1-39</strain>
    </source>
</reference>
<keyword evidence="5 8" id="KW-0378">Hydrolase</keyword>
<feature type="binding site" evidence="8">
    <location>
        <position position="184"/>
    </location>
    <ligand>
        <name>Mg(2+)</name>
        <dbReference type="ChEBI" id="CHEBI:18420"/>
    </ligand>
</feature>
<dbReference type="Pfam" id="PF07704">
    <property type="entry name" value="PSK_trans_fac"/>
    <property type="match status" value="1"/>
</dbReference>
<name>A0A5C4LLY3_9HYPH</name>
<dbReference type="InterPro" id="IPR011660">
    <property type="entry name" value="VapB-like"/>
</dbReference>
<comment type="cofactor">
    <cofactor evidence="1 8">
        <name>Mg(2+)</name>
        <dbReference type="ChEBI" id="CHEBI:18420"/>
    </cofactor>
</comment>
<dbReference type="Gene3D" id="3.40.50.1010">
    <property type="entry name" value="5'-nuclease"/>
    <property type="match status" value="1"/>
</dbReference>
<dbReference type="InterPro" id="IPR002716">
    <property type="entry name" value="PIN_dom"/>
</dbReference>
<accession>A0A5C4LLY3</accession>
<evidence type="ECO:0000256" key="6">
    <source>
        <dbReference type="ARBA" id="ARBA00022842"/>
    </source>
</evidence>
<dbReference type="InterPro" id="IPR029060">
    <property type="entry name" value="PIN-like_dom_sf"/>
</dbReference>
<dbReference type="Pfam" id="PF01850">
    <property type="entry name" value="PIN"/>
    <property type="match status" value="1"/>
</dbReference>
<evidence type="ECO:0000256" key="7">
    <source>
        <dbReference type="ARBA" id="ARBA00038093"/>
    </source>
</evidence>
<proteinExistence type="inferred from homology"/>
<dbReference type="GO" id="GO:0016787">
    <property type="term" value="F:hydrolase activity"/>
    <property type="evidence" value="ECO:0007669"/>
    <property type="project" value="UniProtKB-KW"/>
</dbReference>
<dbReference type="PANTHER" id="PTHR33653">
    <property type="entry name" value="RIBONUCLEASE VAPC2"/>
    <property type="match status" value="1"/>
</dbReference>
<comment type="similarity">
    <text evidence="7 8">Belongs to the PINc/VapC protein family.</text>
</comment>
<dbReference type="GO" id="GO:0090729">
    <property type="term" value="F:toxin activity"/>
    <property type="evidence" value="ECO:0007669"/>
    <property type="project" value="UniProtKB-KW"/>
</dbReference>
<feature type="binding site" evidence="8">
    <location>
        <position position="85"/>
    </location>
    <ligand>
        <name>Mg(2+)</name>
        <dbReference type="ChEBI" id="CHEBI:18420"/>
    </ligand>
</feature>
<dbReference type="SUPFAM" id="SSF88723">
    <property type="entry name" value="PIN domain-like"/>
    <property type="match status" value="1"/>
</dbReference>